<reference evidence="4" key="1">
    <citation type="submission" date="2022-07" db="EMBL/GenBank/DDBJ databases">
        <title>Taxonomy of Aspergillus series Nigri: significant species reduction supported by multi-species coalescent approaches.</title>
        <authorList>
            <person name="Bian C."/>
            <person name="Kusuya Y."/>
            <person name="Sklenar F."/>
            <person name="D'hooge E."/>
            <person name="Yaguchi T."/>
            <person name="Takahashi H."/>
            <person name="Hubka V."/>
        </authorList>
    </citation>
    <scope>NUCLEOTIDE SEQUENCE</scope>
    <source>
        <strain evidence="4">IFM 56815</strain>
    </source>
</reference>
<dbReference type="InterPro" id="IPR007111">
    <property type="entry name" value="NACHT_NTPase"/>
</dbReference>
<dbReference type="AlphaFoldDB" id="A0A9W6EQS5"/>
<name>A0A9W6EQS5_ASPTU</name>
<protein>
    <recommendedName>
        <fullName evidence="3">NACHT domain-containing protein</fullName>
    </recommendedName>
</protein>
<dbReference type="EMBL" id="BRPE01000020">
    <property type="protein sequence ID" value="GLA89981.1"/>
    <property type="molecule type" value="Genomic_DNA"/>
</dbReference>
<proteinExistence type="predicted"/>
<dbReference type="PANTHER" id="PTHR10039:SF17">
    <property type="entry name" value="FUNGAL STAND N-TERMINAL GOODBYE DOMAIN-CONTAINING PROTEIN-RELATED"/>
    <property type="match status" value="1"/>
</dbReference>
<dbReference type="SUPFAM" id="SSF52540">
    <property type="entry name" value="P-loop containing nucleoside triphosphate hydrolases"/>
    <property type="match status" value="1"/>
</dbReference>
<dbReference type="InterPro" id="IPR056884">
    <property type="entry name" value="NPHP3-like_N"/>
</dbReference>
<gene>
    <name evidence="4" type="ORF">AtubIFM56815_005527</name>
</gene>
<dbReference type="InterPro" id="IPR027417">
    <property type="entry name" value="P-loop_NTPase"/>
</dbReference>
<accession>A0A9W6EQS5</accession>
<dbReference type="Proteomes" id="UP001144157">
    <property type="component" value="Unassembled WGS sequence"/>
</dbReference>
<evidence type="ECO:0000256" key="1">
    <source>
        <dbReference type="ARBA" id="ARBA00022737"/>
    </source>
</evidence>
<evidence type="ECO:0000256" key="2">
    <source>
        <dbReference type="SAM" id="MobiDB-lite"/>
    </source>
</evidence>
<keyword evidence="1" id="KW-0677">Repeat</keyword>
<evidence type="ECO:0000259" key="3">
    <source>
        <dbReference type="PROSITE" id="PS50837"/>
    </source>
</evidence>
<feature type="region of interest" description="Disordered" evidence="2">
    <location>
        <begin position="15"/>
        <end position="83"/>
    </location>
</feature>
<evidence type="ECO:0000313" key="4">
    <source>
        <dbReference type="EMBL" id="GLA89981.1"/>
    </source>
</evidence>
<dbReference type="Gene3D" id="3.40.50.300">
    <property type="entry name" value="P-loop containing nucleotide triphosphate hydrolases"/>
    <property type="match status" value="1"/>
</dbReference>
<organism evidence="4 5">
    <name type="scientific">Aspergillus tubingensis</name>
    <dbReference type="NCBI Taxonomy" id="5068"/>
    <lineage>
        <taxon>Eukaryota</taxon>
        <taxon>Fungi</taxon>
        <taxon>Dikarya</taxon>
        <taxon>Ascomycota</taxon>
        <taxon>Pezizomycotina</taxon>
        <taxon>Eurotiomycetes</taxon>
        <taxon>Eurotiomycetidae</taxon>
        <taxon>Eurotiales</taxon>
        <taxon>Aspergillaceae</taxon>
        <taxon>Aspergillus</taxon>
        <taxon>Aspergillus subgen. Circumdati</taxon>
    </lineage>
</organism>
<evidence type="ECO:0000313" key="5">
    <source>
        <dbReference type="Proteomes" id="UP001144157"/>
    </source>
</evidence>
<dbReference type="Pfam" id="PF17100">
    <property type="entry name" value="NACHT_N"/>
    <property type="match status" value="1"/>
</dbReference>
<dbReference type="PANTHER" id="PTHR10039">
    <property type="entry name" value="AMELOGENIN"/>
    <property type="match status" value="1"/>
</dbReference>
<feature type="compositionally biased region" description="Basic and acidic residues" evidence="2">
    <location>
        <begin position="16"/>
        <end position="36"/>
    </location>
</feature>
<dbReference type="InterPro" id="IPR031359">
    <property type="entry name" value="NACHT_N"/>
</dbReference>
<feature type="domain" description="NACHT" evidence="3">
    <location>
        <begin position="384"/>
        <end position="534"/>
    </location>
</feature>
<dbReference type="PROSITE" id="PS50837">
    <property type="entry name" value="NACHT"/>
    <property type="match status" value="1"/>
</dbReference>
<comment type="caution">
    <text evidence="4">The sequence shown here is derived from an EMBL/GenBank/DDBJ whole genome shotgun (WGS) entry which is preliminary data.</text>
</comment>
<feature type="compositionally biased region" description="Polar residues" evidence="2">
    <location>
        <begin position="46"/>
        <end position="70"/>
    </location>
</feature>
<sequence>MPLCKSGCLSTLLGGFRKDRHAEEGRHEADDQKVQENDESTPAKGSPSSDAAGNVSQITEVRQGDQSPDIGNTAAHHRQQPTNQAVSIHKALWDKAYSNLKNDLEKAEYVLRYEELLAKVFLNQSTTEKAVGTNESSQHLGEEQMKKVVEEGLSRIEKYKKAIEHSESTINVIKQVKSILDIPLKNVSQTALPWAVISSSVDILLKPVSAGAALYNGVAYAVSRIEWYSKLTNKLLCEDSIKDDQSLHGIREDIAGRITSLYESLLFYQIKSLLVWARGLLDLDDWSGDLKHIQEAEDALARDCALFNMEYMKGQMRAMTMDTETAADSQEFQKRLQAIRRVDPQATVKTIESLKERVMDDLYTWIFDTEQFKGFMCWEEDRPRRLWISGQAGTGKTILSIGTIKELQTQCLREPEPPTILYFFCQHTDAELNNGVAVLQSLVWMLLRQQPHLSSHLDEQFSHSGHKFISDCNSFATWCDILTSMLIDSVRVIIAVDALDECEEGSRRQLLRFMNGIITEERMSHVKWFITSRPLLEIPDSRPETTLLYHRLLMLDDHNLIPWIDAYIDRKVQVLRDKAQNKERVHRIKDQLHDRASNTYIWVSLVFEEIENAPEARWQKIIEDTPRQLNELYTYLLRQLPWSECKTVLCVAMVARRPLTLWEIEQLAGMETGVNAGRDYVIGCRSFLSIRGETVFFIHQSAQDWLLLNQHQLRDGSPQDPGVLEKCIHREIFENSMKGMGEMLSENMYQLPYYGIALEEIETPSRDPLAPIRYACQYWAYHLKEGELKTDIDLLGFLRQRFLHWLEALALMRIMPETVGIIDMLSSTPAVCKG</sequence>
<dbReference type="Pfam" id="PF24883">
    <property type="entry name" value="NPHP3_N"/>
    <property type="match status" value="1"/>
</dbReference>